<dbReference type="InterPro" id="IPR035901">
    <property type="entry name" value="GIY-YIG_endonuc_sf"/>
</dbReference>
<protein>
    <recommendedName>
        <fullName evidence="1">GIY-YIG domain-containing protein</fullName>
    </recommendedName>
</protein>
<dbReference type="Pfam" id="PF01541">
    <property type="entry name" value="GIY-YIG"/>
    <property type="match status" value="1"/>
</dbReference>
<dbReference type="AlphaFoldDB" id="A0A6C0IGA5"/>
<dbReference type="Gene3D" id="3.40.1440.10">
    <property type="entry name" value="GIY-YIG endonuclease"/>
    <property type="match status" value="1"/>
</dbReference>
<sequence>MATNIYILKLEKDKWYIGKSDNPEKRFLQHKNGSGSAWTSRYKAVELFKVIENVSSFLEDAFTKEYMSIYGIDNVRGGSYTQIILPEEQKKLIQREIWSMKNLCNNCGSSEHWVRSCNIINSIEEKKPIIQINTIPIIEFFSKVNTNISNLYSKSKDIFNSVTSKITVK</sequence>
<feature type="domain" description="GIY-YIG" evidence="1">
    <location>
        <begin position="1"/>
        <end position="82"/>
    </location>
</feature>
<dbReference type="CDD" id="cd00719">
    <property type="entry name" value="GIY-YIG_SF"/>
    <property type="match status" value="1"/>
</dbReference>
<name>A0A6C0IGA5_9ZZZZ</name>
<organism evidence="2">
    <name type="scientific">viral metagenome</name>
    <dbReference type="NCBI Taxonomy" id="1070528"/>
    <lineage>
        <taxon>unclassified sequences</taxon>
        <taxon>metagenomes</taxon>
        <taxon>organismal metagenomes</taxon>
    </lineage>
</organism>
<dbReference type="InterPro" id="IPR000305">
    <property type="entry name" value="GIY-YIG_endonuc"/>
</dbReference>
<proteinExistence type="predicted"/>
<evidence type="ECO:0000313" key="2">
    <source>
        <dbReference type="EMBL" id="QHT91565.1"/>
    </source>
</evidence>
<evidence type="ECO:0000259" key="1">
    <source>
        <dbReference type="PROSITE" id="PS50164"/>
    </source>
</evidence>
<dbReference type="SUPFAM" id="SSF82771">
    <property type="entry name" value="GIY-YIG endonuclease"/>
    <property type="match status" value="1"/>
</dbReference>
<dbReference type="PROSITE" id="PS50164">
    <property type="entry name" value="GIY_YIG"/>
    <property type="match status" value="1"/>
</dbReference>
<accession>A0A6C0IGA5</accession>
<reference evidence="2" key="1">
    <citation type="journal article" date="2020" name="Nature">
        <title>Giant virus diversity and host interactions through global metagenomics.</title>
        <authorList>
            <person name="Schulz F."/>
            <person name="Roux S."/>
            <person name="Paez-Espino D."/>
            <person name="Jungbluth S."/>
            <person name="Walsh D.A."/>
            <person name="Denef V.J."/>
            <person name="McMahon K.D."/>
            <person name="Konstantinidis K.T."/>
            <person name="Eloe-Fadrosh E.A."/>
            <person name="Kyrpides N.C."/>
            <person name="Woyke T."/>
        </authorList>
    </citation>
    <scope>NUCLEOTIDE SEQUENCE</scope>
    <source>
        <strain evidence="2">GVMAG-M-3300023184-77</strain>
    </source>
</reference>
<dbReference type="EMBL" id="MN740165">
    <property type="protein sequence ID" value="QHT91565.1"/>
    <property type="molecule type" value="Genomic_DNA"/>
</dbReference>